<accession>A0A093VCJ9</accession>
<evidence type="ECO:0000256" key="6">
    <source>
        <dbReference type="ARBA" id="ARBA00022692"/>
    </source>
</evidence>
<dbReference type="HOGENOM" id="CLU_013424_1_1_1"/>
<dbReference type="PANTHER" id="PTHR10340:SF55">
    <property type="entry name" value="ENDOPOLYPHOSPHATASE"/>
    <property type="match status" value="1"/>
</dbReference>
<dbReference type="GO" id="GO:0008081">
    <property type="term" value="F:phosphoric diester hydrolase activity"/>
    <property type="evidence" value="ECO:0007669"/>
    <property type="project" value="TreeGrafter"/>
</dbReference>
<dbReference type="PANTHER" id="PTHR10340">
    <property type="entry name" value="SPHINGOMYELIN PHOSPHODIESTERASE"/>
    <property type="match status" value="1"/>
</dbReference>
<comment type="similarity">
    <text evidence="2">Belongs to the endopolyphosphatase PPN1 family.</text>
</comment>
<dbReference type="eggNOG" id="KOG3770">
    <property type="taxonomic scope" value="Eukaryota"/>
</dbReference>
<dbReference type="EC" id="3.6.1.10" evidence="3 12"/>
<evidence type="ECO:0000256" key="3">
    <source>
        <dbReference type="ARBA" id="ARBA00012459"/>
    </source>
</evidence>
<dbReference type="CDD" id="cd00842">
    <property type="entry name" value="MPP_ASMase"/>
    <property type="match status" value="1"/>
</dbReference>
<evidence type="ECO:0000256" key="13">
    <source>
        <dbReference type="SAM" id="MobiDB-lite"/>
    </source>
</evidence>
<dbReference type="InterPro" id="IPR041805">
    <property type="entry name" value="ASMase/PPN1_MPP"/>
</dbReference>
<keyword evidence="7 12" id="KW-0378">Hydrolase</keyword>
<feature type="domain" description="Calcineurin-like phosphoesterase" evidence="14">
    <location>
        <begin position="66"/>
        <end position="333"/>
    </location>
</feature>
<evidence type="ECO:0000256" key="7">
    <source>
        <dbReference type="ARBA" id="ARBA00022801"/>
    </source>
</evidence>
<keyword evidence="6" id="KW-0812">Transmembrane</keyword>
<evidence type="ECO:0000313" key="15">
    <source>
        <dbReference type="EMBL" id="KFX47709.1"/>
    </source>
</evidence>
<dbReference type="AlphaFoldDB" id="A0A093VCJ9"/>
<dbReference type="GO" id="GO:0000324">
    <property type="term" value="C:fungal-type vacuole"/>
    <property type="evidence" value="ECO:0007669"/>
    <property type="project" value="TreeGrafter"/>
</dbReference>
<feature type="region of interest" description="Disordered" evidence="13">
    <location>
        <begin position="592"/>
        <end position="645"/>
    </location>
</feature>
<reference evidence="15" key="1">
    <citation type="journal article" date="2014" name="PLoS Genet.">
        <title>Signature Gene Expression Reveals Novel Clues to the Molecular Mechanisms of Dimorphic Transition in Penicillium marneffei.</title>
        <authorList>
            <person name="Yang E."/>
            <person name="Wang G."/>
            <person name="Cai J."/>
            <person name="Woo P.C."/>
            <person name="Lau S.K."/>
            <person name="Yuen K.-Y."/>
            <person name="Chow W.-N."/>
            <person name="Lin X."/>
        </authorList>
    </citation>
    <scope>NUCLEOTIDE SEQUENCE [LARGE SCALE GENOMIC DNA]</scope>
    <source>
        <strain evidence="15">PM1</strain>
    </source>
</reference>
<dbReference type="GO" id="GO:0000298">
    <property type="term" value="F:endopolyphosphatase activity"/>
    <property type="evidence" value="ECO:0007669"/>
    <property type="project" value="UniProtKB-EC"/>
</dbReference>
<evidence type="ECO:0000256" key="8">
    <source>
        <dbReference type="ARBA" id="ARBA00022968"/>
    </source>
</evidence>
<evidence type="ECO:0000256" key="10">
    <source>
        <dbReference type="ARBA" id="ARBA00023136"/>
    </source>
</evidence>
<comment type="subcellular location">
    <subcellularLocation>
        <location evidence="1">Vacuole membrane</location>
        <topology evidence="1">Single-pass type II membrane protein</topology>
    </subcellularLocation>
</comment>
<dbReference type="PIRSF" id="PIRSF027093">
    <property type="entry name" value="EndopolyPtase_N1"/>
    <property type="match status" value="1"/>
</dbReference>
<dbReference type="GO" id="GO:0006798">
    <property type="term" value="P:polyphosphate catabolic process"/>
    <property type="evidence" value="ECO:0007669"/>
    <property type="project" value="TreeGrafter"/>
</dbReference>
<evidence type="ECO:0000256" key="2">
    <source>
        <dbReference type="ARBA" id="ARBA00010399"/>
    </source>
</evidence>
<dbReference type="EMBL" id="JPOX01000014">
    <property type="protein sequence ID" value="KFX47709.1"/>
    <property type="molecule type" value="Genomic_DNA"/>
</dbReference>
<dbReference type="SUPFAM" id="SSF56300">
    <property type="entry name" value="Metallo-dependent phosphatases"/>
    <property type="match status" value="1"/>
</dbReference>
<comment type="caution">
    <text evidence="15">The sequence shown here is derived from an EMBL/GenBank/DDBJ whole genome shotgun (WGS) entry which is preliminary data.</text>
</comment>
<organism evidence="15">
    <name type="scientific">Talaromyces marneffei PM1</name>
    <dbReference type="NCBI Taxonomy" id="1077442"/>
    <lineage>
        <taxon>Eukaryota</taxon>
        <taxon>Fungi</taxon>
        <taxon>Dikarya</taxon>
        <taxon>Ascomycota</taxon>
        <taxon>Pezizomycotina</taxon>
        <taxon>Eurotiomycetes</taxon>
        <taxon>Eurotiomycetidae</taxon>
        <taxon>Eurotiales</taxon>
        <taxon>Trichocomaceae</taxon>
        <taxon>Talaromyces</taxon>
        <taxon>Talaromyces sect. Talaromyces</taxon>
    </lineage>
</organism>
<evidence type="ECO:0000256" key="5">
    <source>
        <dbReference type="ARBA" id="ARBA00022554"/>
    </source>
</evidence>
<dbReference type="FunFam" id="3.60.21.10:FF:000082">
    <property type="entry name" value="Endopolyphosphatase"/>
    <property type="match status" value="1"/>
</dbReference>
<proteinExistence type="inferred from homology"/>
<evidence type="ECO:0000256" key="9">
    <source>
        <dbReference type="ARBA" id="ARBA00022989"/>
    </source>
</evidence>
<dbReference type="InterPro" id="IPR012358">
    <property type="entry name" value="EndopolyPtase_N1"/>
</dbReference>
<keyword evidence="8" id="KW-0735">Signal-anchor</keyword>
<evidence type="ECO:0000256" key="11">
    <source>
        <dbReference type="ARBA" id="ARBA00023180"/>
    </source>
</evidence>
<name>A0A093VCJ9_TALMA</name>
<dbReference type="Gene3D" id="3.60.21.10">
    <property type="match status" value="1"/>
</dbReference>
<feature type="compositionally biased region" description="Pro residues" evidence="13">
    <location>
        <begin position="507"/>
        <end position="519"/>
    </location>
</feature>
<dbReference type="GO" id="GO:0005774">
    <property type="term" value="C:vacuolar membrane"/>
    <property type="evidence" value="ECO:0007669"/>
    <property type="project" value="UniProtKB-SubCell"/>
</dbReference>
<gene>
    <name evidence="15" type="ORF">GQ26_0141190</name>
</gene>
<comment type="catalytic activity">
    <reaction evidence="12">
        <text>[phosphate](n+1) + n H2O = (n+1) phosphate + n H(+)</text>
        <dbReference type="Rhea" id="RHEA:22452"/>
        <dbReference type="Rhea" id="RHEA-COMP:14280"/>
        <dbReference type="ChEBI" id="CHEBI:15377"/>
        <dbReference type="ChEBI" id="CHEBI:15378"/>
        <dbReference type="ChEBI" id="CHEBI:16838"/>
        <dbReference type="ChEBI" id="CHEBI:43474"/>
        <dbReference type="EC" id="3.6.1.10"/>
    </reaction>
</comment>
<evidence type="ECO:0000256" key="12">
    <source>
        <dbReference type="PIRNR" id="PIRNR027093"/>
    </source>
</evidence>
<evidence type="ECO:0000256" key="4">
    <source>
        <dbReference type="ARBA" id="ARBA00014458"/>
    </source>
</evidence>
<feature type="compositionally biased region" description="Basic and acidic residues" evidence="13">
    <location>
        <begin position="612"/>
        <end position="637"/>
    </location>
</feature>
<evidence type="ECO:0000256" key="1">
    <source>
        <dbReference type="ARBA" id="ARBA00004576"/>
    </source>
</evidence>
<sequence length="670" mass="76670">MEPVILASEETIKRLLVLNLQRLLLAAVAAAITATASPLVAFEQQPLHRPESSGIGETASRRLTGKFLHITDFHLDRFYVPGSSTDEDEVCHHGNGNAGYLGAPGSECDSPELLVDQTFEWINKNLRDKVDFVIWTGDSARHDNDERIPRTENQVEELNAVIANKFIEVFSHRSDHPDEALIVPIIPNIGNNDIMPHNIFEKGPNRWTEKLSHLWEAFIPEEQRHTFVEGGYFYTEVIPNKLAVFSLNTLYFFDSNQAVDGCAKKSEPGYHQMEWLRVQLQLLRERGMKAILIGHVPPARSADKQAWDETCWQKYTLWLLQYRDVVVSTFYGHMNIDHFMFQDSDDIDMESLLREERMPPFVTENNYENFTIESKGSYLSSLRDLWADLPAPPASVLEDDWSISDLDDNVDATKKKRKKSDKKKEREKKKKFFKKIGGKYAERFSLSFVSPSVVPNYYPSLRVIEYDITGMEKVPTWADVRHMVGKKDGQWADREIEIQKKSKKSPIPEPPSKNAPPGPAYSRQPLTLLNIAQYYANITKEEKTETTGASKDGKSSKGLRVNYELEYHTKEDDTYQLHDLTVRSMYSLATRIGTGDRPSSSFTQTEDDHTEIDETHDTNASKDLEESNAGSKKESTTKKKKNHKNNKTWKAFAERAFVGFLTYDEIEDKL</sequence>
<keyword evidence="9" id="KW-1133">Transmembrane helix</keyword>
<protein>
    <recommendedName>
        <fullName evidence="4 12">Endopolyphosphatase</fullName>
        <ecNumber evidence="3 12">3.6.1.10</ecNumber>
    </recommendedName>
</protein>
<dbReference type="Pfam" id="PF00149">
    <property type="entry name" value="Metallophos"/>
    <property type="match status" value="1"/>
</dbReference>
<feature type="region of interest" description="Disordered" evidence="13">
    <location>
        <begin position="499"/>
        <end position="523"/>
    </location>
</feature>
<dbReference type="GO" id="GO:0004309">
    <property type="term" value="F:exopolyphosphatase activity"/>
    <property type="evidence" value="ECO:0007669"/>
    <property type="project" value="TreeGrafter"/>
</dbReference>
<dbReference type="InterPro" id="IPR029052">
    <property type="entry name" value="Metallo-depent_PP-like"/>
</dbReference>
<evidence type="ECO:0000259" key="14">
    <source>
        <dbReference type="Pfam" id="PF00149"/>
    </source>
</evidence>
<keyword evidence="11" id="KW-0325">Glycoprotein</keyword>
<comment type="function">
    <text evidence="12">Catalyzes the hydrolysis of inorganic polyphosphate (polyP) chains of many hundreds of phosphate residues into shorter lengths.</text>
</comment>
<keyword evidence="5 12" id="KW-0926">Vacuole</keyword>
<keyword evidence="10 12" id="KW-0472">Membrane</keyword>
<dbReference type="InterPro" id="IPR004843">
    <property type="entry name" value="Calcineurin-like_PHP"/>
</dbReference>